<dbReference type="Proteomes" id="UP000306113">
    <property type="component" value="Unassembled WGS sequence"/>
</dbReference>
<dbReference type="EMBL" id="SSMD01000003">
    <property type="protein sequence ID" value="THD74844.1"/>
    <property type="molecule type" value="Genomic_DNA"/>
</dbReference>
<dbReference type="Pfam" id="PF13472">
    <property type="entry name" value="Lipase_GDSL_2"/>
    <property type="match status" value="1"/>
</dbReference>
<dbReference type="InterPro" id="IPR013830">
    <property type="entry name" value="SGNH_hydro"/>
</dbReference>
<dbReference type="OrthoDB" id="9794725at2"/>
<accession>A0A4S3MAQ6</accession>
<dbReference type="Gene3D" id="3.40.50.1110">
    <property type="entry name" value="SGNH hydrolase"/>
    <property type="match status" value="1"/>
</dbReference>
<comment type="caution">
    <text evidence="2">The sequence shown here is derived from an EMBL/GenBank/DDBJ whole genome shotgun (WGS) entry which is preliminary data.</text>
</comment>
<evidence type="ECO:0000313" key="2">
    <source>
        <dbReference type="EMBL" id="THD74844.1"/>
    </source>
</evidence>
<reference evidence="2 3" key="1">
    <citation type="submission" date="2019-04" db="EMBL/GenBank/DDBJ databases">
        <title>Draft genome sequence of Youngimonas vesicularis.</title>
        <authorList>
            <person name="Hameed A."/>
        </authorList>
    </citation>
    <scope>NUCLEOTIDE SEQUENCE [LARGE SCALE GENOMIC DNA]</scope>
    <source>
        <strain evidence="2 3">CC-AMW-E</strain>
    </source>
</reference>
<keyword evidence="3" id="KW-1185">Reference proteome</keyword>
<dbReference type="SUPFAM" id="SSF52266">
    <property type="entry name" value="SGNH hydrolase"/>
    <property type="match status" value="1"/>
</dbReference>
<dbReference type="AlphaFoldDB" id="A0A4S3MAQ6"/>
<feature type="domain" description="SGNH hydrolase-type esterase" evidence="1">
    <location>
        <begin position="66"/>
        <end position="211"/>
    </location>
</feature>
<sequence>MFQGVILTACLAVLLREGYPARLLRTLTGTPTPVTQTAHYREMQAIHARRLQQITADSPVQIGFAGDSIIEGWLTSAHIPASINLGVGRDTIDGLLVRITPQTVQQVPVWYLAIGINDVLRGHDPAALPDQITRLADRFGPAQQLIWREALPVVRPDWSDTQEAHRQALNALIRTACARLPNCIFLPAPEGYSPQDGTSDGLHPNATGYAALTRQLRQLIPLQMPSS</sequence>
<evidence type="ECO:0000313" key="3">
    <source>
        <dbReference type="Proteomes" id="UP000306113"/>
    </source>
</evidence>
<evidence type="ECO:0000259" key="1">
    <source>
        <dbReference type="Pfam" id="PF13472"/>
    </source>
</evidence>
<proteinExistence type="predicted"/>
<name>A0A4S3MAQ6_9RHOB</name>
<keyword evidence="2" id="KW-0378">Hydrolase</keyword>
<organism evidence="2 3">
    <name type="scientific">Thalassobius vesicularis</name>
    <dbReference type="NCBI Taxonomy" id="1294297"/>
    <lineage>
        <taxon>Bacteria</taxon>
        <taxon>Pseudomonadati</taxon>
        <taxon>Pseudomonadota</taxon>
        <taxon>Alphaproteobacteria</taxon>
        <taxon>Rhodobacterales</taxon>
        <taxon>Roseobacteraceae</taxon>
        <taxon>Thalassovita</taxon>
    </lineage>
</organism>
<gene>
    <name evidence="2" type="ORF">E7681_07755</name>
</gene>
<protein>
    <submittedName>
        <fullName evidence="2">SGNH/GDSL hydrolase family protein</fullName>
    </submittedName>
</protein>
<dbReference type="GO" id="GO:0016788">
    <property type="term" value="F:hydrolase activity, acting on ester bonds"/>
    <property type="evidence" value="ECO:0007669"/>
    <property type="project" value="UniProtKB-ARBA"/>
</dbReference>
<dbReference type="InterPro" id="IPR036514">
    <property type="entry name" value="SGNH_hydro_sf"/>
</dbReference>
<dbReference type="RefSeq" id="WP_136338700.1">
    <property type="nucleotide sequence ID" value="NZ_SSMD01000003.1"/>
</dbReference>